<feature type="coiled-coil region" evidence="1">
    <location>
        <begin position="322"/>
        <end position="349"/>
    </location>
</feature>
<dbReference type="Proteomes" id="UP000282184">
    <property type="component" value="Unassembled WGS sequence"/>
</dbReference>
<evidence type="ECO:0000313" key="3">
    <source>
        <dbReference type="Proteomes" id="UP000282184"/>
    </source>
</evidence>
<proteinExistence type="predicted"/>
<accession>A0A3S0H699</accession>
<gene>
    <name evidence="2" type="ORF">EJV47_09270</name>
</gene>
<evidence type="ECO:0000313" key="2">
    <source>
        <dbReference type="EMBL" id="RTQ50800.1"/>
    </source>
</evidence>
<keyword evidence="1" id="KW-0175">Coiled coil</keyword>
<dbReference type="OrthoDB" id="882004at2"/>
<dbReference type="EMBL" id="RXOF01000004">
    <property type="protein sequence ID" value="RTQ50800.1"/>
    <property type="molecule type" value="Genomic_DNA"/>
</dbReference>
<dbReference type="RefSeq" id="WP_126692866.1">
    <property type="nucleotide sequence ID" value="NZ_RXOF01000004.1"/>
</dbReference>
<evidence type="ECO:0000256" key="1">
    <source>
        <dbReference type="SAM" id="Coils"/>
    </source>
</evidence>
<dbReference type="AlphaFoldDB" id="A0A3S0H699"/>
<name>A0A3S0H699_9BACT</name>
<sequence>MSHLPDLPEPGQHNLRRALLNLPRHHPDEALWARIEYYLAGEYNLRRAILSLPRHDADAALWLRIESWLQSEQNLRRAILGLPLHQPAEELWLRIQAHLAGDEPLRRALLALPVHTPPEQLWALIEDHLSGQQHLQRALHELPRHEPDEALWHGIQGQLGGERALDRAATFLPAHEPDDDLWGAIAARLDEAAPAAAPLTVAADTDTVAAPAATHAAPAPALRRLWTSHMWQVAASAAAAVVLVALVWWQRGAAPAQPSVAQVEVAAPGGARETISYSEEVVTMPAEPQPSYASFDALETQGVSFIDAHCTSLPTVCRSTEFRDLRNQLTELEAEEKRLQQDARRFGNTPELVQDQVRVTTLKATVTRELIQMLIS</sequence>
<comment type="caution">
    <text evidence="2">The sequence shown here is derived from an EMBL/GenBank/DDBJ whole genome shotgun (WGS) entry which is preliminary data.</text>
</comment>
<organism evidence="2 3">
    <name type="scientific">Hymenobacter gummosus</name>
    <dbReference type="NCBI Taxonomy" id="1776032"/>
    <lineage>
        <taxon>Bacteria</taxon>
        <taxon>Pseudomonadati</taxon>
        <taxon>Bacteroidota</taxon>
        <taxon>Cytophagia</taxon>
        <taxon>Cytophagales</taxon>
        <taxon>Hymenobacteraceae</taxon>
        <taxon>Hymenobacter</taxon>
    </lineage>
</organism>
<protein>
    <submittedName>
        <fullName evidence="2">Uncharacterized protein</fullName>
    </submittedName>
</protein>
<reference evidence="2 3" key="1">
    <citation type="submission" date="2018-12" db="EMBL/GenBank/DDBJ databases">
        <title>Hymenobacter gummosus sp. nov., isolated from a spring.</title>
        <authorList>
            <person name="Nie L."/>
        </authorList>
    </citation>
    <scope>NUCLEOTIDE SEQUENCE [LARGE SCALE GENOMIC DNA]</scope>
    <source>
        <strain evidence="2 3">KCTC 52166</strain>
    </source>
</reference>
<keyword evidence="3" id="KW-1185">Reference proteome</keyword>